<dbReference type="GO" id="GO:0016887">
    <property type="term" value="F:ATP hydrolysis activity"/>
    <property type="evidence" value="ECO:0007669"/>
    <property type="project" value="InterPro"/>
</dbReference>
<keyword evidence="7" id="KW-1185">Reference proteome</keyword>
<dbReference type="InterPro" id="IPR027417">
    <property type="entry name" value="P-loop_NTPase"/>
</dbReference>
<dbReference type="STRING" id="273116.gene:9381869"/>
<dbReference type="Gene3D" id="1.10.10.10">
    <property type="entry name" value="Winged helix-like DNA-binding domain superfamily/Winged helix DNA-binding domain"/>
    <property type="match status" value="1"/>
</dbReference>
<protein>
    <submittedName>
        <fullName evidence="6">Origin recognition complex protein 1</fullName>
    </submittedName>
</protein>
<dbReference type="Proteomes" id="UP000001017">
    <property type="component" value="Chromosome"/>
</dbReference>
<proteinExistence type="inferred from homology"/>
<feature type="domain" description="AAA+ ATPase" evidence="5">
    <location>
        <begin position="41"/>
        <end position="177"/>
    </location>
</feature>
<dbReference type="SUPFAM" id="SSF52540">
    <property type="entry name" value="P-loop containing nucleoside triphosphate hydrolases"/>
    <property type="match status" value="1"/>
</dbReference>
<dbReference type="PANTHER" id="PTHR10763:SF26">
    <property type="entry name" value="CELL DIVISION CONTROL PROTEIN 6 HOMOLOG"/>
    <property type="match status" value="1"/>
</dbReference>
<dbReference type="Pfam" id="PF22703">
    <property type="entry name" value="Cdc6_lid"/>
    <property type="match status" value="1"/>
</dbReference>
<dbReference type="Gene3D" id="3.40.50.300">
    <property type="entry name" value="P-loop containing nucleotide triphosphate hydrolases"/>
    <property type="match status" value="1"/>
</dbReference>
<sequence length="369" mass="41581">MVILLNPNILESSFIPERLRARDSEISKIMEVVIKPALNNITTNLIIYGDSGTGKTVTMRFLAREVRNPKIFYINAISYRSVKNVLVELLSHEGVIISERASYANIYTRLEKAIEKYDKTVILVIDEAANILRTDEEGLYYLFRSKDSFDVNISAIFIAMDDPALLLNQRIKRSYGLFNELKFKRYSKDEILEIVRDRARMSLNTTSYDDTIIDYIAEISSEFGSARVAIDILAKAAHIAEYRRSENISYDDVRAAKSMISPYVTESKLASLDKYELAALLAICGCLSHSVSTDIACVSEQLKILREQYSLDPEMDIYEILRKLEGLGIINSYVESSGKSSGVRKKISIHDVPVSVLAEKIGNLLNGMA</sequence>
<dbReference type="Pfam" id="PF13401">
    <property type="entry name" value="AAA_22"/>
    <property type="match status" value="1"/>
</dbReference>
<reference evidence="6 7" key="1">
    <citation type="journal article" date="1999" name="Proc. Jpn. Acad.">
        <title>Determination of the complete genomic DNA sequence of Thermoplasma volvanium GSS1.</title>
        <authorList>
            <person name="Kawashima T."/>
            <person name="Yamamoto Y."/>
            <person name="Aramaki H."/>
            <person name="Nunoshiba T."/>
            <person name="Kawamoto T."/>
            <person name="Watanabe K."/>
            <person name="Yamazaki M."/>
            <person name="Kanehori K."/>
            <person name="Amano N."/>
            <person name="Ohya Y."/>
            <person name="Makino K."/>
            <person name="Suzuki M."/>
        </authorList>
    </citation>
    <scope>NUCLEOTIDE SEQUENCE [LARGE SCALE GENOMIC DNA]</scope>
    <source>
        <strain evidence="7">ATCC 51530 / DSM 4299 / JCM 9571 / NBRC 15438 / GSS1</strain>
    </source>
</reference>
<evidence type="ECO:0000259" key="5">
    <source>
        <dbReference type="SMART" id="SM00382"/>
    </source>
</evidence>
<organism evidence="6 7">
    <name type="scientific">Thermoplasma volcanium (strain ATCC 51530 / DSM 4299 / JCM 9571 / NBRC 15438 / GSS1)</name>
    <dbReference type="NCBI Taxonomy" id="273116"/>
    <lineage>
        <taxon>Archaea</taxon>
        <taxon>Methanobacteriati</taxon>
        <taxon>Thermoplasmatota</taxon>
        <taxon>Thermoplasmata</taxon>
        <taxon>Thermoplasmatales</taxon>
        <taxon>Thermoplasmataceae</taxon>
        <taxon>Thermoplasma</taxon>
    </lineage>
</organism>
<dbReference type="AlphaFoldDB" id="Q979T7"/>
<dbReference type="Gene3D" id="1.10.8.60">
    <property type="match status" value="1"/>
</dbReference>
<keyword evidence="2" id="KW-0235">DNA replication</keyword>
<dbReference type="KEGG" id="tvo:TVG1100789"/>
<dbReference type="GO" id="GO:0005524">
    <property type="term" value="F:ATP binding"/>
    <property type="evidence" value="ECO:0007669"/>
    <property type="project" value="UniProtKB-KW"/>
</dbReference>
<dbReference type="SMART" id="SM00382">
    <property type="entry name" value="AAA"/>
    <property type="match status" value="1"/>
</dbReference>
<dbReference type="GeneID" id="1441184"/>
<evidence type="ECO:0000313" key="7">
    <source>
        <dbReference type="Proteomes" id="UP000001017"/>
    </source>
</evidence>
<keyword evidence="3" id="KW-0547">Nucleotide-binding</keyword>
<dbReference type="RefSeq" id="WP_010917302.1">
    <property type="nucleotide sequence ID" value="NC_002689.2"/>
</dbReference>
<dbReference type="CDD" id="cd00009">
    <property type="entry name" value="AAA"/>
    <property type="match status" value="1"/>
</dbReference>
<dbReference type="EMBL" id="BA000011">
    <property type="protein sequence ID" value="BAB60215.1"/>
    <property type="molecule type" value="Genomic_DNA"/>
</dbReference>
<dbReference type="PANTHER" id="PTHR10763">
    <property type="entry name" value="CELL DIVISION CONTROL PROTEIN 6-RELATED"/>
    <property type="match status" value="1"/>
</dbReference>
<dbReference type="PhylomeDB" id="Q979T7"/>
<evidence type="ECO:0000256" key="2">
    <source>
        <dbReference type="ARBA" id="ARBA00022705"/>
    </source>
</evidence>
<keyword evidence="4" id="KW-0067">ATP-binding</keyword>
<dbReference type="InterPro" id="IPR049945">
    <property type="entry name" value="AAA_22"/>
</dbReference>
<accession>Q979T7</accession>
<dbReference type="DNASU" id="1441184"/>
<dbReference type="InterPro" id="IPR003593">
    <property type="entry name" value="AAA+_ATPase"/>
</dbReference>
<evidence type="ECO:0000256" key="3">
    <source>
        <dbReference type="ARBA" id="ARBA00022741"/>
    </source>
</evidence>
<dbReference type="GO" id="GO:0006260">
    <property type="term" value="P:DNA replication"/>
    <property type="evidence" value="ECO:0007669"/>
    <property type="project" value="UniProtKB-KW"/>
</dbReference>
<dbReference type="HOGENOM" id="CLU_025112_3_2_2"/>
<dbReference type="eggNOG" id="arCOG00467">
    <property type="taxonomic scope" value="Archaea"/>
</dbReference>
<evidence type="ECO:0000256" key="4">
    <source>
        <dbReference type="ARBA" id="ARBA00022840"/>
    </source>
</evidence>
<dbReference type="PaxDb" id="273116-14325311"/>
<name>Q979T7_THEVO</name>
<dbReference type="OrthoDB" id="195574at2157"/>
<evidence type="ECO:0000313" key="6">
    <source>
        <dbReference type="EMBL" id="BAB60215.1"/>
    </source>
</evidence>
<gene>
    <name evidence="6" type="ORF">TVG1100789</name>
</gene>
<dbReference type="InterPro" id="IPR036388">
    <property type="entry name" value="WH-like_DNA-bd_sf"/>
</dbReference>
<dbReference type="InterPro" id="IPR050311">
    <property type="entry name" value="ORC1/CDC6"/>
</dbReference>
<reference evidence="6 7" key="2">
    <citation type="journal article" date="2000" name="Proc. Natl. Acad. Sci. U.S.A.">
        <title>Archaeal adaptation to higher temperatures revealed by genomic sequence of Thermoplasma volcanium.</title>
        <authorList>
            <person name="Kawashima T."/>
            <person name="Amano N."/>
            <person name="Koike H."/>
            <person name="Makino S."/>
            <person name="Higuchi S."/>
            <person name="Kawashima-Ohya Y."/>
            <person name="Watanabe K."/>
            <person name="Yamazaki M."/>
            <person name="Kanehori K."/>
            <person name="Kawamoto T."/>
            <person name="Nunoshiba T."/>
            <person name="Yamamoto Y."/>
            <person name="Aramaki H."/>
            <person name="Makino K."/>
            <person name="Suzuki M."/>
        </authorList>
    </citation>
    <scope>NUCLEOTIDE SEQUENCE [LARGE SCALE GENOMIC DNA]</scope>
    <source>
        <strain evidence="7">ATCC 51530 / DSM 4299 / JCM 9571 / NBRC 15438 / GSS1</strain>
    </source>
</reference>
<dbReference type="InterPro" id="IPR055237">
    <property type="entry name" value="Cdc6_lid"/>
</dbReference>
<dbReference type="SMR" id="Q979T7"/>
<comment type="similarity">
    <text evidence="1">Belongs to the CDC6/cdc18 family.</text>
</comment>
<evidence type="ECO:0000256" key="1">
    <source>
        <dbReference type="ARBA" id="ARBA00006184"/>
    </source>
</evidence>